<reference evidence="1 2" key="1">
    <citation type="submission" date="2020-03" db="EMBL/GenBank/DDBJ databases">
        <title>Soil Listeria distribution.</title>
        <authorList>
            <person name="Liao J."/>
            <person name="Wiedmann M."/>
        </authorList>
    </citation>
    <scope>NUCLEOTIDE SEQUENCE [LARGE SCALE GENOMIC DNA]</scope>
    <source>
        <strain evidence="1 2">FSL L7-1507</strain>
    </source>
</reference>
<dbReference type="GO" id="GO:0005737">
    <property type="term" value="C:cytoplasm"/>
    <property type="evidence" value="ECO:0007669"/>
    <property type="project" value="TreeGrafter"/>
</dbReference>
<dbReference type="PANTHER" id="PTHR10091:SF0">
    <property type="entry name" value="GALACTOSE MUTAROTASE"/>
    <property type="match status" value="1"/>
</dbReference>
<sequence length="324" mass="37165">MKTYQIENDEVRIEFIARGGCLTKMINKKTDTNYLIHYADLDEYQTNPYFLGATIGRNAGRTSPPFYTNAAGEKVELDCNEGKLHLHGGQNGLHFQEWKVERLHGSAYELNFVDTASPYENMQFRLVYRLEKNRFRIEMYGKANIPTICNLTNHAFFNLNADKTTIETHQLKTAEASLQLIDSEFVPTKGYVDFGDGEPDYAPFNFNSRAEVGKAFQLGTELSEICAGGIDLAYCFKEPDDIEMPKIELTDDTETNQLVIRSNQEACVIYTANKITAPTPINIGRHMTKYQGITFEMQRKPNYVHEAMEYLTDDYYTFTEYEIL</sequence>
<gene>
    <name evidence="1" type="ORF">HB912_07735</name>
</gene>
<dbReference type="Pfam" id="PF01263">
    <property type="entry name" value="Aldose_epim"/>
    <property type="match status" value="1"/>
</dbReference>
<dbReference type="Proteomes" id="UP000559885">
    <property type="component" value="Unassembled WGS sequence"/>
</dbReference>
<dbReference type="EMBL" id="JAARRM010000002">
    <property type="protein sequence ID" value="MBC1521535.1"/>
    <property type="molecule type" value="Genomic_DNA"/>
</dbReference>
<protein>
    <recommendedName>
        <fullName evidence="3">Type-1 mutarotase</fullName>
    </recommendedName>
</protein>
<evidence type="ECO:0000313" key="1">
    <source>
        <dbReference type="EMBL" id="MBC1521535.1"/>
    </source>
</evidence>
<name>A0A841ZQS1_9LIST</name>
<dbReference type="AlphaFoldDB" id="A0A841ZQS1"/>
<dbReference type="InterPro" id="IPR014718">
    <property type="entry name" value="GH-type_carb-bd"/>
</dbReference>
<evidence type="ECO:0000313" key="2">
    <source>
        <dbReference type="Proteomes" id="UP000559885"/>
    </source>
</evidence>
<dbReference type="PANTHER" id="PTHR10091">
    <property type="entry name" value="ALDOSE-1-EPIMERASE"/>
    <property type="match status" value="1"/>
</dbReference>
<comment type="caution">
    <text evidence="1">The sequence shown here is derived from an EMBL/GenBank/DDBJ whole genome shotgun (WGS) entry which is preliminary data.</text>
</comment>
<dbReference type="GO" id="GO:0004034">
    <property type="term" value="F:aldose 1-epimerase activity"/>
    <property type="evidence" value="ECO:0007669"/>
    <property type="project" value="TreeGrafter"/>
</dbReference>
<dbReference type="Gene3D" id="2.70.98.10">
    <property type="match status" value="1"/>
</dbReference>
<dbReference type="SUPFAM" id="SSF74650">
    <property type="entry name" value="Galactose mutarotase-like"/>
    <property type="match status" value="1"/>
</dbReference>
<dbReference type="RefSeq" id="WP_185373520.1">
    <property type="nucleotide sequence ID" value="NZ_JAARRM010000002.1"/>
</dbReference>
<dbReference type="InterPro" id="IPR008183">
    <property type="entry name" value="Aldose_1/G6P_1-epimerase"/>
</dbReference>
<dbReference type="GO" id="GO:0030246">
    <property type="term" value="F:carbohydrate binding"/>
    <property type="evidence" value="ECO:0007669"/>
    <property type="project" value="InterPro"/>
</dbReference>
<organism evidence="1 2">
    <name type="scientific">Listeria aquatica</name>
    <dbReference type="NCBI Taxonomy" id="1494960"/>
    <lineage>
        <taxon>Bacteria</taxon>
        <taxon>Bacillati</taxon>
        <taxon>Bacillota</taxon>
        <taxon>Bacilli</taxon>
        <taxon>Bacillales</taxon>
        <taxon>Listeriaceae</taxon>
        <taxon>Listeria</taxon>
    </lineage>
</organism>
<dbReference type="GO" id="GO:0033499">
    <property type="term" value="P:galactose catabolic process via UDP-galactose, Leloir pathway"/>
    <property type="evidence" value="ECO:0007669"/>
    <property type="project" value="TreeGrafter"/>
</dbReference>
<proteinExistence type="predicted"/>
<dbReference type="GO" id="GO:0006006">
    <property type="term" value="P:glucose metabolic process"/>
    <property type="evidence" value="ECO:0007669"/>
    <property type="project" value="TreeGrafter"/>
</dbReference>
<accession>A0A841ZQS1</accession>
<evidence type="ECO:0008006" key="3">
    <source>
        <dbReference type="Google" id="ProtNLM"/>
    </source>
</evidence>
<dbReference type="InterPro" id="IPR011013">
    <property type="entry name" value="Gal_mutarotase_sf_dom"/>
</dbReference>